<feature type="signal peptide" evidence="8">
    <location>
        <begin position="1"/>
        <end position="20"/>
    </location>
</feature>
<keyword evidence="10" id="KW-1185">Reference proteome</keyword>
<evidence type="ECO:0000256" key="5">
    <source>
        <dbReference type="ARBA" id="ARBA00022801"/>
    </source>
</evidence>
<comment type="similarity">
    <text evidence="1 8">Belongs to the tannase family.</text>
</comment>
<organism evidence="9 10">
    <name type="scientific">Botryosphaeria dothidea</name>
    <dbReference type="NCBI Taxonomy" id="55169"/>
    <lineage>
        <taxon>Eukaryota</taxon>
        <taxon>Fungi</taxon>
        <taxon>Dikarya</taxon>
        <taxon>Ascomycota</taxon>
        <taxon>Pezizomycotina</taxon>
        <taxon>Dothideomycetes</taxon>
        <taxon>Dothideomycetes incertae sedis</taxon>
        <taxon>Botryosphaeriales</taxon>
        <taxon>Botryosphaeriaceae</taxon>
        <taxon>Botryosphaeria</taxon>
    </lineage>
</organism>
<feature type="chain" id="PRO_5034627876" description="Carboxylic ester hydrolase" evidence="8">
    <location>
        <begin position="21"/>
        <end position="307"/>
    </location>
</feature>
<dbReference type="PANTHER" id="PTHR33938:SF2">
    <property type="entry name" value="CARBOXYLIC ESTER HYDROLASE"/>
    <property type="match status" value="1"/>
</dbReference>
<evidence type="ECO:0000256" key="1">
    <source>
        <dbReference type="ARBA" id="ARBA00006249"/>
    </source>
</evidence>
<evidence type="ECO:0000313" key="10">
    <source>
        <dbReference type="Proteomes" id="UP000572817"/>
    </source>
</evidence>
<dbReference type="GO" id="GO:0046872">
    <property type="term" value="F:metal ion binding"/>
    <property type="evidence" value="ECO:0007669"/>
    <property type="project" value="UniProtKB-KW"/>
</dbReference>
<keyword evidence="6" id="KW-0106">Calcium</keyword>
<evidence type="ECO:0000256" key="7">
    <source>
        <dbReference type="ARBA" id="ARBA00023157"/>
    </source>
</evidence>
<dbReference type="InterPro" id="IPR011118">
    <property type="entry name" value="Tannase/feruloyl_esterase"/>
</dbReference>
<gene>
    <name evidence="9" type="ORF">GTA08_BOTSDO03248</name>
</gene>
<keyword evidence="5 8" id="KW-0378">Hydrolase</keyword>
<dbReference type="PANTHER" id="PTHR33938">
    <property type="entry name" value="FERULOYL ESTERASE B-RELATED"/>
    <property type="match status" value="1"/>
</dbReference>
<proteinExistence type="inferred from homology"/>
<name>A0A8H4N3M8_9PEZI</name>
<evidence type="ECO:0000256" key="3">
    <source>
        <dbReference type="ARBA" id="ARBA00022723"/>
    </source>
</evidence>
<dbReference type="Pfam" id="PF07519">
    <property type="entry name" value="Tannase"/>
    <property type="match status" value="1"/>
</dbReference>
<reference evidence="9" key="1">
    <citation type="submission" date="2020-04" db="EMBL/GenBank/DDBJ databases">
        <title>Genome Assembly and Annotation of Botryosphaeria dothidea sdau 11-99, a Latent Pathogen of Apple Fruit Ring Rot in China.</title>
        <authorList>
            <person name="Yu C."/>
            <person name="Diao Y."/>
            <person name="Lu Q."/>
            <person name="Zhao J."/>
            <person name="Cui S."/>
            <person name="Peng C."/>
            <person name="He B."/>
            <person name="Liu H."/>
        </authorList>
    </citation>
    <scope>NUCLEOTIDE SEQUENCE [LARGE SCALE GENOMIC DNA]</scope>
    <source>
        <strain evidence="9">Sdau11-99</strain>
    </source>
</reference>
<protein>
    <recommendedName>
        <fullName evidence="8">Carboxylic ester hydrolase</fullName>
        <ecNumber evidence="8">3.1.1.-</ecNumber>
    </recommendedName>
</protein>
<keyword evidence="7" id="KW-1015">Disulfide bond</keyword>
<evidence type="ECO:0000256" key="6">
    <source>
        <dbReference type="ARBA" id="ARBA00022837"/>
    </source>
</evidence>
<dbReference type="InterPro" id="IPR029058">
    <property type="entry name" value="AB_hydrolase_fold"/>
</dbReference>
<dbReference type="GO" id="GO:0045493">
    <property type="term" value="P:xylan catabolic process"/>
    <property type="evidence" value="ECO:0007669"/>
    <property type="project" value="UniProtKB-KW"/>
</dbReference>
<dbReference type="OrthoDB" id="3039123at2759"/>
<comment type="caution">
    <text evidence="9">The sequence shown here is derived from an EMBL/GenBank/DDBJ whole genome shotgun (WGS) entry which is preliminary data.</text>
</comment>
<evidence type="ECO:0000256" key="2">
    <source>
        <dbReference type="ARBA" id="ARBA00022487"/>
    </source>
</evidence>
<evidence type="ECO:0000313" key="9">
    <source>
        <dbReference type="EMBL" id="KAF4309759.1"/>
    </source>
</evidence>
<sequence>MAARLFQLAAFWAITGLSHADASLCPSSTFADAIPSNSNITYATDITANSTFGDSHAMSNATSLPEGCAIGIEVPSSGNSSYHLALFLPSEKHWNPRFITVGNAGYAGFTAWKDIGAAKYSYYCGCSTGGRQGLKEIQMFPDDFDGAFVRAPAWWVVHLGLWTSGANLPNLPQNSSHHIFSTLASAITDEIIRQCDPQDGVIDNVVMEPYSCRFNPNTLLCSPSSNTTNYLQPAQMTTLHKALNDWVDDGQTFVFPAPALGASISSWLGNSAMPSSMGTGYIQNMLLNTTAAYHWTAFNYSMMAFWR</sequence>
<dbReference type="GO" id="GO:0030600">
    <property type="term" value="F:feruloyl esterase activity"/>
    <property type="evidence" value="ECO:0007669"/>
    <property type="project" value="UniProtKB-EC"/>
</dbReference>
<keyword evidence="2" id="KW-0719">Serine esterase</keyword>
<dbReference type="EMBL" id="WWBZ02000016">
    <property type="protein sequence ID" value="KAF4309759.1"/>
    <property type="molecule type" value="Genomic_DNA"/>
</dbReference>
<dbReference type="SUPFAM" id="SSF53474">
    <property type="entry name" value="alpha/beta-Hydrolases"/>
    <property type="match status" value="1"/>
</dbReference>
<keyword evidence="3" id="KW-0479">Metal-binding</keyword>
<evidence type="ECO:0000256" key="4">
    <source>
        <dbReference type="ARBA" id="ARBA00022729"/>
    </source>
</evidence>
<evidence type="ECO:0000256" key="8">
    <source>
        <dbReference type="RuleBase" id="RU361238"/>
    </source>
</evidence>
<dbReference type="AlphaFoldDB" id="A0A8H4N3M8"/>
<dbReference type="EC" id="3.1.1.-" evidence="8"/>
<dbReference type="Proteomes" id="UP000572817">
    <property type="component" value="Unassembled WGS sequence"/>
</dbReference>
<keyword evidence="4 8" id="KW-0732">Signal</keyword>
<accession>A0A8H4N3M8</accession>